<keyword evidence="7 9" id="KW-0472">Membrane</keyword>
<reference evidence="12 13" key="1">
    <citation type="journal article" date="2019" name="Int. J. Syst. Evol. Microbiol.">
        <title>The Global Catalogue of Microorganisms (GCM) 10K type strain sequencing project: providing services to taxonomists for standard genome sequencing and annotation.</title>
        <authorList>
            <consortium name="The Broad Institute Genomics Platform"/>
            <consortium name="The Broad Institute Genome Sequencing Center for Infectious Disease"/>
            <person name="Wu L."/>
            <person name="Ma J."/>
        </authorList>
    </citation>
    <scope>NUCLEOTIDE SEQUENCE [LARGE SCALE GENOMIC DNA]</scope>
    <source>
        <strain evidence="12 13">JCM 13250</strain>
    </source>
</reference>
<evidence type="ECO:0000256" key="1">
    <source>
        <dbReference type="ARBA" id="ARBA00004127"/>
    </source>
</evidence>
<evidence type="ECO:0000256" key="8">
    <source>
        <dbReference type="ARBA" id="ARBA00023303"/>
    </source>
</evidence>
<keyword evidence="8" id="KW-0407">Ion channel</keyword>
<dbReference type="PANTHER" id="PTHR31563">
    <property type="entry name" value="ION CHANNEL POLLUX-RELATED"/>
    <property type="match status" value="1"/>
</dbReference>
<dbReference type="EMBL" id="BAAALT010000164">
    <property type="protein sequence ID" value="GAA1819459.1"/>
    <property type="molecule type" value="Genomic_DNA"/>
</dbReference>
<evidence type="ECO:0000256" key="2">
    <source>
        <dbReference type="ARBA" id="ARBA00008577"/>
    </source>
</evidence>
<gene>
    <name evidence="12" type="ORF">GCM10009682_45020</name>
</gene>
<keyword evidence="12" id="KW-0449">Lipoprotein</keyword>
<keyword evidence="6" id="KW-0406">Ion transport</keyword>
<feature type="transmembrane region" description="Helical" evidence="9">
    <location>
        <begin position="82"/>
        <end position="106"/>
    </location>
</feature>
<dbReference type="InterPro" id="IPR044849">
    <property type="entry name" value="CASTOR/POLLUX/SYM8-like"/>
</dbReference>
<keyword evidence="13" id="KW-1185">Reference proteome</keyword>
<evidence type="ECO:0000256" key="9">
    <source>
        <dbReference type="SAM" id="Phobius"/>
    </source>
</evidence>
<organism evidence="12 13">
    <name type="scientific">Luedemannella flava</name>
    <dbReference type="NCBI Taxonomy" id="349316"/>
    <lineage>
        <taxon>Bacteria</taxon>
        <taxon>Bacillati</taxon>
        <taxon>Actinomycetota</taxon>
        <taxon>Actinomycetes</taxon>
        <taxon>Micromonosporales</taxon>
        <taxon>Micromonosporaceae</taxon>
        <taxon>Luedemannella</taxon>
    </lineage>
</organism>
<dbReference type="Gene3D" id="3.40.50.720">
    <property type="entry name" value="NAD(P)-binding Rossmann-like Domain"/>
    <property type="match status" value="2"/>
</dbReference>
<evidence type="ECO:0000256" key="4">
    <source>
        <dbReference type="ARBA" id="ARBA00022692"/>
    </source>
</evidence>
<keyword evidence="5 9" id="KW-1133">Transmembrane helix</keyword>
<proteinExistence type="inferred from homology"/>
<dbReference type="SUPFAM" id="SSF51735">
    <property type="entry name" value="NAD(P)-binding Rossmann-fold domains"/>
    <property type="match status" value="1"/>
</dbReference>
<dbReference type="PANTHER" id="PTHR31563:SF10">
    <property type="entry name" value="ION CHANNEL POLLUX-RELATED"/>
    <property type="match status" value="1"/>
</dbReference>
<name>A0ABN2MDC1_9ACTN</name>
<dbReference type="Pfam" id="PF06241">
    <property type="entry name" value="Castor_Poll_mid"/>
    <property type="match status" value="1"/>
</dbReference>
<evidence type="ECO:0000313" key="12">
    <source>
        <dbReference type="EMBL" id="GAA1819459.1"/>
    </source>
</evidence>
<comment type="caution">
    <text evidence="12">The sequence shown here is derived from an EMBL/GenBank/DDBJ whole genome shotgun (WGS) entry which is preliminary data.</text>
</comment>
<feature type="domain" description="RCK N-terminal" evidence="11">
    <location>
        <begin position="127"/>
        <end position="222"/>
    </location>
</feature>
<dbReference type="Pfam" id="PF22614">
    <property type="entry name" value="Slo-like_RCK"/>
    <property type="match status" value="1"/>
</dbReference>
<keyword evidence="4 9" id="KW-0812">Transmembrane</keyword>
<evidence type="ECO:0000259" key="10">
    <source>
        <dbReference type="Pfam" id="PF06241"/>
    </source>
</evidence>
<sequence>MARGARFSKRLRYWFDNTMSRGTASLIGWLAIVSMVMVVIVTIALEFAYPADERGRQPNPFLLLWQTFASTFSLDVPETGTLAVLGLWFILAVGGVFVVSALISLLTRGLHQQLEQLRKGRSVVVESDHTVILGWSDQVFTVVSELVEANRSRRRAAITILAEHDKVDMEDQLRRRLGNTGTTRIVCRTGSPLDLTDLELVNPNAARSVIVLAPPTEHAEDADAYVLKVLLAINRGPAFRDHRHHVVASVRDGRNRAVARLAGGDAVVVDADDISARLLVQTARQSGLSVIYQDLLDFGGDEFYVISEPRLVGYQFGQVLSAYQHCCPVGIVNPSGTAVLNPPMNTVIGPRDRIAILAQDDSAIQLRTGPLPVDETAIVHSVRGPQPPERTLLLGWNGRATRIIQQLDIYVTAGSTVDVVTDRRDAAAAVARVGLGLRRLTVTVTEGDTRDRNVLEGIEIVGYDNVIVLSDDVLDPLTADARVLVTLLHLRDMLEKRGKNGSIVSEMRDDRDRALAQLTRADDFVISEQLVSLLMTQISENRHLESVFTDLFDSAGAEIYVRPSMYYVRWVPGLTFATVVESARRRGEVAIGYRMAEPGEGHHGIVLNPDKTHPLPSIDRLIVLAQG</sequence>
<accession>A0ABN2MDC1</accession>
<evidence type="ECO:0000256" key="7">
    <source>
        <dbReference type="ARBA" id="ARBA00023136"/>
    </source>
</evidence>
<evidence type="ECO:0000259" key="11">
    <source>
        <dbReference type="Pfam" id="PF22614"/>
    </source>
</evidence>
<comment type="subcellular location">
    <subcellularLocation>
        <location evidence="1">Endomembrane system</location>
        <topology evidence="1">Multi-pass membrane protein</topology>
    </subcellularLocation>
</comment>
<dbReference type="InterPro" id="IPR036291">
    <property type="entry name" value="NAD(P)-bd_dom_sf"/>
</dbReference>
<protein>
    <submittedName>
        <fullName evidence="12">Lipoprotein</fullName>
    </submittedName>
</protein>
<dbReference type="Proteomes" id="UP001500218">
    <property type="component" value="Unassembled WGS sequence"/>
</dbReference>
<evidence type="ECO:0000256" key="3">
    <source>
        <dbReference type="ARBA" id="ARBA00022448"/>
    </source>
</evidence>
<feature type="domain" description="CASTOR/POLLUX/SYM8 ion channel conserved" evidence="10">
    <location>
        <begin position="273"/>
        <end position="366"/>
    </location>
</feature>
<evidence type="ECO:0000256" key="5">
    <source>
        <dbReference type="ARBA" id="ARBA00022989"/>
    </source>
</evidence>
<evidence type="ECO:0000256" key="6">
    <source>
        <dbReference type="ARBA" id="ARBA00023065"/>
    </source>
</evidence>
<evidence type="ECO:0000313" key="13">
    <source>
        <dbReference type="Proteomes" id="UP001500218"/>
    </source>
</evidence>
<dbReference type="RefSeq" id="WP_344135776.1">
    <property type="nucleotide sequence ID" value="NZ_BAAALT010000164.1"/>
</dbReference>
<dbReference type="InterPro" id="IPR003148">
    <property type="entry name" value="RCK_N"/>
</dbReference>
<dbReference type="InterPro" id="IPR010420">
    <property type="entry name" value="CASTOR/POLLUX/SYM8_dom"/>
</dbReference>
<feature type="transmembrane region" description="Helical" evidence="9">
    <location>
        <begin position="26"/>
        <end position="49"/>
    </location>
</feature>
<keyword evidence="3" id="KW-0813">Transport</keyword>
<comment type="similarity">
    <text evidence="2">Belongs to the castor/pollux (TC 1.A.1.23) family.</text>
</comment>